<comment type="caution">
    <text evidence="10">The sequence shown here is derived from an EMBL/GenBank/DDBJ whole genome shotgun (WGS) entry which is preliminary data.</text>
</comment>
<dbReference type="AlphaFoldDB" id="A0A427AC89"/>
<dbReference type="PANTHER" id="PTHR31086">
    <property type="entry name" value="ALUMINUM-ACTIVATED MALATE TRANSPORTER 10"/>
    <property type="match status" value="1"/>
</dbReference>
<evidence type="ECO:0000256" key="8">
    <source>
        <dbReference type="ARBA" id="ARBA00023303"/>
    </source>
</evidence>
<dbReference type="Proteomes" id="UP000287651">
    <property type="component" value="Unassembled WGS sequence"/>
</dbReference>
<evidence type="ECO:0000256" key="2">
    <source>
        <dbReference type="ARBA" id="ARBA00007079"/>
    </source>
</evidence>
<evidence type="ECO:0000256" key="4">
    <source>
        <dbReference type="ARBA" id="ARBA00022692"/>
    </source>
</evidence>
<evidence type="ECO:0000256" key="3">
    <source>
        <dbReference type="ARBA" id="ARBA00022448"/>
    </source>
</evidence>
<reference evidence="10 11" key="1">
    <citation type="journal article" date="2014" name="Agronomy (Basel)">
        <title>A Draft Genome Sequence for Ensete ventricosum, the Drought-Tolerant Tree Against Hunger.</title>
        <authorList>
            <person name="Harrison J."/>
            <person name="Moore K.A."/>
            <person name="Paszkiewicz K."/>
            <person name="Jones T."/>
            <person name="Grant M."/>
            <person name="Ambacheew D."/>
            <person name="Muzemil S."/>
            <person name="Studholme D.J."/>
        </authorList>
    </citation>
    <scope>NUCLEOTIDE SEQUENCE [LARGE SCALE GENOMIC DNA]</scope>
</reference>
<keyword evidence="6" id="KW-0406">Ion transport</keyword>
<feature type="region of interest" description="Disordered" evidence="9">
    <location>
        <begin position="122"/>
        <end position="141"/>
    </location>
</feature>
<evidence type="ECO:0008006" key="12">
    <source>
        <dbReference type="Google" id="ProtNLM"/>
    </source>
</evidence>
<dbReference type="GO" id="GO:0015743">
    <property type="term" value="P:malate transport"/>
    <property type="evidence" value="ECO:0007669"/>
    <property type="project" value="InterPro"/>
</dbReference>
<name>A0A427AC89_ENSVE</name>
<evidence type="ECO:0000313" key="11">
    <source>
        <dbReference type="Proteomes" id="UP000287651"/>
    </source>
</evidence>
<evidence type="ECO:0000256" key="5">
    <source>
        <dbReference type="ARBA" id="ARBA00022989"/>
    </source>
</evidence>
<keyword evidence="5" id="KW-1133">Transmembrane helix</keyword>
<keyword evidence="8" id="KW-0407">Ion channel</keyword>
<organism evidence="10 11">
    <name type="scientific">Ensete ventricosum</name>
    <name type="common">Abyssinian banana</name>
    <name type="synonym">Musa ensete</name>
    <dbReference type="NCBI Taxonomy" id="4639"/>
    <lineage>
        <taxon>Eukaryota</taxon>
        <taxon>Viridiplantae</taxon>
        <taxon>Streptophyta</taxon>
        <taxon>Embryophyta</taxon>
        <taxon>Tracheophyta</taxon>
        <taxon>Spermatophyta</taxon>
        <taxon>Magnoliopsida</taxon>
        <taxon>Liliopsida</taxon>
        <taxon>Zingiberales</taxon>
        <taxon>Musaceae</taxon>
        <taxon>Ensete</taxon>
    </lineage>
</organism>
<dbReference type="Pfam" id="PF11744">
    <property type="entry name" value="ALMT"/>
    <property type="match status" value="2"/>
</dbReference>
<keyword evidence="4" id="KW-0812">Transmembrane</keyword>
<evidence type="ECO:0000256" key="1">
    <source>
        <dbReference type="ARBA" id="ARBA00004141"/>
    </source>
</evidence>
<dbReference type="InterPro" id="IPR020966">
    <property type="entry name" value="ALMT"/>
</dbReference>
<sequence length="141" mass="15295">MKLSSDSSKVLKELSSSIKLMKRSKSIDALVGEMKNAVQELQNAFTSLPNHLTQTTASSPIESIEEKKNSNISIADGMALMEAMPLMTIASLLIEISARTQGVVDAVGTLATLARFEGIRNEKSSSRVQAEEQEDRALQEV</sequence>
<evidence type="ECO:0000256" key="6">
    <source>
        <dbReference type="ARBA" id="ARBA00023065"/>
    </source>
</evidence>
<dbReference type="GO" id="GO:0034220">
    <property type="term" value="P:monoatomic ion transmembrane transport"/>
    <property type="evidence" value="ECO:0007669"/>
    <property type="project" value="UniProtKB-KW"/>
</dbReference>
<comment type="similarity">
    <text evidence="2">Belongs to the aromatic acid exporter (TC 2.A.85) family.</text>
</comment>
<proteinExistence type="inferred from homology"/>
<evidence type="ECO:0000313" key="10">
    <source>
        <dbReference type="EMBL" id="RRT73822.1"/>
    </source>
</evidence>
<evidence type="ECO:0000256" key="7">
    <source>
        <dbReference type="ARBA" id="ARBA00023136"/>
    </source>
</evidence>
<keyword evidence="7" id="KW-0472">Membrane</keyword>
<dbReference type="GO" id="GO:0016020">
    <property type="term" value="C:membrane"/>
    <property type="evidence" value="ECO:0007669"/>
    <property type="project" value="UniProtKB-SubCell"/>
</dbReference>
<dbReference type="EMBL" id="AMZH03002972">
    <property type="protein sequence ID" value="RRT73822.1"/>
    <property type="molecule type" value="Genomic_DNA"/>
</dbReference>
<keyword evidence="3" id="KW-0813">Transport</keyword>
<evidence type="ECO:0000256" key="9">
    <source>
        <dbReference type="SAM" id="MobiDB-lite"/>
    </source>
</evidence>
<comment type="subcellular location">
    <subcellularLocation>
        <location evidence="1">Membrane</location>
        <topology evidence="1">Multi-pass membrane protein</topology>
    </subcellularLocation>
</comment>
<protein>
    <recommendedName>
        <fullName evidence="12">Aluminum-activated malate transporter</fullName>
    </recommendedName>
</protein>
<gene>
    <name evidence="10" type="ORF">B296_00032991</name>
</gene>
<accession>A0A427AC89</accession>